<proteinExistence type="predicted"/>
<feature type="transmembrane region" description="Helical" evidence="1">
    <location>
        <begin position="83"/>
        <end position="108"/>
    </location>
</feature>
<dbReference type="Proteomes" id="UP000027195">
    <property type="component" value="Unassembled WGS sequence"/>
</dbReference>
<evidence type="ECO:0000313" key="2">
    <source>
        <dbReference type="EMBL" id="KDQ11572.1"/>
    </source>
</evidence>
<feature type="transmembrane region" description="Helical" evidence="1">
    <location>
        <begin position="51"/>
        <end position="71"/>
    </location>
</feature>
<feature type="transmembrane region" description="Helical" evidence="1">
    <location>
        <begin position="161"/>
        <end position="181"/>
    </location>
</feature>
<keyword evidence="1" id="KW-0472">Membrane</keyword>
<reference evidence="3" key="1">
    <citation type="journal article" date="2014" name="Proc. Natl. Acad. Sci. U.S.A.">
        <title>Extensive sampling of basidiomycete genomes demonstrates inadequacy of the white-rot/brown-rot paradigm for wood decay fungi.</title>
        <authorList>
            <person name="Riley R."/>
            <person name="Salamov A.A."/>
            <person name="Brown D.W."/>
            <person name="Nagy L.G."/>
            <person name="Floudas D."/>
            <person name="Held B.W."/>
            <person name="Levasseur A."/>
            <person name="Lombard V."/>
            <person name="Morin E."/>
            <person name="Otillar R."/>
            <person name="Lindquist E.A."/>
            <person name="Sun H."/>
            <person name="LaButti K.M."/>
            <person name="Schmutz J."/>
            <person name="Jabbour D."/>
            <person name="Luo H."/>
            <person name="Baker S.E."/>
            <person name="Pisabarro A.G."/>
            <person name="Walton J.D."/>
            <person name="Blanchette R.A."/>
            <person name="Henrissat B."/>
            <person name="Martin F."/>
            <person name="Cullen D."/>
            <person name="Hibbett D.S."/>
            <person name="Grigoriev I.V."/>
        </authorList>
    </citation>
    <scope>NUCLEOTIDE SEQUENCE [LARGE SCALE GENOMIC DNA]</scope>
    <source>
        <strain evidence="3">FD-172 SS1</strain>
    </source>
</reference>
<organism evidence="2 3">
    <name type="scientific">Botryobasidium botryosum (strain FD-172 SS1)</name>
    <dbReference type="NCBI Taxonomy" id="930990"/>
    <lineage>
        <taxon>Eukaryota</taxon>
        <taxon>Fungi</taxon>
        <taxon>Dikarya</taxon>
        <taxon>Basidiomycota</taxon>
        <taxon>Agaricomycotina</taxon>
        <taxon>Agaricomycetes</taxon>
        <taxon>Cantharellales</taxon>
        <taxon>Botryobasidiaceae</taxon>
        <taxon>Botryobasidium</taxon>
    </lineage>
</organism>
<keyword evidence="1" id="KW-0812">Transmembrane</keyword>
<evidence type="ECO:0000256" key="1">
    <source>
        <dbReference type="SAM" id="Phobius"/>
    </source>
</evidence>
<evidence type="ECO:0000313" key="3">
    <source>
        <dbReference type="Proteomes" id="UP000027195"/>
    </source>
</evidence>
<sequence>MENITTTVLTSIQEHATPPSHSALDHSPARLLLERDLTFPTLGQALPALKALNACSCAIFMFVLCLAALGLQSGGTIIVVDDLARSALLLASLASGLAIVSGSACYVYTLLLGSGVDILAAPFRPSQLIYAMSCTWVSLAGLSLSVFMVRVAHATSPMTSTIFFVVAGCLSSMVLCFALLYHRMSRRRLPQQSPTQPAAVA</sequence>
<dbReference type="EMBL" id="KL198057">
    <property type="protein sequence ID" value="KDQ11572.1"/>
    <property type="molecule type" value="Genomic_DNA"/>
</dbReference>
<keyword evidence="1" id="KW-1133">Transmembrane helix</keyword>
<dbReference type="InParanoid" id="A0A067MI48"/>
<feature type="transmembrane region" description="Helical" evidence="1">
    <location>
        <begin position="128"/>
        <end position="149"/>
    </location>
</feature>
<accession>A0A067MI48</accession>
<keyword evidence="3" id="KW-1185">Reference proteome</keyword>
<dbReference type="AlphaFoldDB" id="A0A067MI48"/>
<dbReference type="HOGENOM" id="CLU_1250472_0_0_1"/>
<gene>
    <name evidence="2" type="ORF">BOTBODRAFT_452871</name>
</gene>
<protein>
    <submittedName>
        <fullName evidence="2">Uncharacterized protein</fullName>
    </submittedName>
</protein>
<name>A0A067MI48_BOTB1</name>